<sequence>MESSHELQENERTRKKRVASANSGNEIEILEEEIIVDRNNKKDRVVQILELEESYIKDENIESYIENETNSKYNTTILYILTNVPIITSVCYIFAIADVIGYIFAIPYVVLIVISCLIRTVLLLTEKKLFANICSGVNTCSMLFILFYFGKNFISTLQPLLLEHILSLISYILNIVCVLPIDYIMIYKSEYYFWFKKIFYVPIFPIIIFLIYKKFITVAVYLICFYLSSIIYGYLGKNAKKFCILLDFLFFMLNIFFIDIIYYGKNINIQSQHIITTPIPN</sequence>
<dbReference type="AlphaFoldDB" id="A0A059F5U2"/>
<evidence type="ECO:0000313" key="3">
    <source>
        <dbReference type="Proteomes" id="UP000030655"/>
    </source>
</evidence>
<keyword evidence="3" id="KW-1185">Reference proteome</keyword>
<keyword evidence="1" id="KW-0472">Membrane</keyword>
<gene>
    <name evidence="2" type="ORF">H312_00004</name>
</gene>
<feature type="transmembrane region" description="Helical" evidence="1">
    <location>
        <begin position="193"/>
        <end position="212"/>
    </location>
</feature>
<proteinExistence type="predicted"/>
<feature type="transmembrane region" description="Helical" evidence="1">
    <location>
        <begin position="77"/>
        <end position="96"/>
    </location>
</feature>
<protein>
    <submittedName>
        <fullName evidence="2">Uncharacterized protein</fullName>
    </submittedName>
</protein>
<accession>A0A059F5U2</accession>
<feature type="transmembrane region" description="Helical" evidence="1">
    <location>
        <begin position="102"/>
        <end position="122"/>
    </location>
</feature>
<feature type="transmembrane region" description="Helical" evidence="1">
    <location>
        <begin position="161"/>
        <end position="181"/>
    </location>
</feature>
<reference evidence="2 3" key="2">
    <citation type="submission" date="2014-03" db="EMBL/GenBank/DDBJ databases">
        <title>The Genome Sequence of Anncaliia algerae insect isolate PRA339.</title>
        <authorList>
            <consortium name="The Broad Institute Genome Sequencing Platform"/>
            <consortium name="The Broad Institute Genome Sequencing Center for Infectious Disease"/>
            <person name="Cuomo C."/>
            <person name="Becnel J."/>
            <person name="Sanscrainte N."/>
            <person name="Walker B."/>
            <person name="Young S.K."/>
            <person name="Zeng Q."/>
            <person name="Gargeya S."/>
            <person name="Fitzgerald M."/>
            <person name="Haas B."/>
            <person name="Abouelleil A."/>
            <person name="Alvarado L."/>
            <person name="Arachchi H.M."/>
            <person name="Berlin A.M."/>
            <person name="Chapman S.B."/>
            <person name="Dewar J."/>
            <person name="Goldberg J."/>
            <person name="Griggs A."/>
            <person name="Gujja S."/>
            <person name="Hansen M."/>
            <person name="Howarth C."/>
            <person name="Imamovic A."/>
            <person name="Larimer J."/>
            <person name="McCowan C."/>
            <person name="Murphy C."/>
            <person name="Neiman D."/>
            <person name="Pearson M."/>
            <person name="Priest M."/>
            <person name="Roberts A."/>
            <person name="Saif S."/>
            <person name="Shea T."/>
            <person name="Sisk P."/>
            <person name="Sykes S."/>
            <person name="Wortman J."/>
            <person name="Nusbaum C."/>
            <person name="Birren B."/>
        </authorList>
    </citation>
    <scope>NUCLEOTIDE SEQUENCE [LARGE SCALE GENOMIC DNA]</scope>
    <source>
        <strain evidence="2 3">PRA339</strain>
    </source>
</reference>
<feature type="transmembrane region" description="Helical" evidence="1">
    <location>
        <begin position="218"/>
        <end position="235"/>
    </location>
</feature>
<dbReference type="HOGENOM" id="CLU_990371_0_0_1"/>
<keyword evidence="1" id="KW-0812">Transmembrane</keyword>
<dbReference type="VEuPathDB" id="MicrosporidiaDB:H312_00004"/>
<evidence type="ECO:0000256" key="1">
    <source>
        <dbReference type="SAM" id="Phobius"/>
    </source>
</evidence>
<reference evidence="3" key="1">
    <citation type="submission" date="2013-02" db="EMBL/GenBank/DDBJ databases">
        <authorList>
            <consortium name="The Broad Institute Genome Sequencing Platform"/>
            <person name="Cuomo C."/>
            <person name="Becnel J."/>
            <person name="Sanscrainte N."/>
            <person name="Walker B."/>
            <person name="Young S.K."/>
            <person name="Zeng Q."/>
            <person name="Gargeya S."/>
            <person name="Fitzgerald M."/>
            <person name="Haas B."/>
            <person name="Abouelleil A."/>
            <person name="Alvarado L."/>
            <person name="Arachchi H.M."/>
            <person name="Berlin A.M."/>
            <person name="Chapman S.B."/>
            <person name="Dewar J."/>
            <person name="Goldberg J."/>
            <person name="Griggs A."/>
            <person name="Gujja S."/>
            <person name="Hansen M."/>
            <person name="Howarth C."/>
            <person name="Imamovic A."/>
            <person name="Larimer J."/>
            <person name="McCowan C."/>
            <person name="Murphy C."/>
            <person name="Neiman D."/>
            <person name="Pearson M."/>
            <person name="Priest M."/>
            <person name="Roberts A."/>
            <person name="Saif S."/>
            <person name="Shea T."/>
            <person name="Sisk P."/>
            <person name="Sykes S."/>
            <person name="Wortman J."/>
            <person name="Nusbaum C."/>
            <person name="Birren B."/>
        </authorList>
    </citation>
    <scope>NUCLEOTIDE SEQUENCE [LARGE SCALE GENOMIC DNA]</scope>
    <source>
        <strain evidence="3">PRA339</strain>
    </source>
</reference>
<dbReference type="EMBL" id="KK365130">
    <property type="protein sequence ID" value="KCZ82346.1"/>
    <property type="molecule type" value="Genomic_DNA"/>
</dbReference>
<feature type="transmembrane region" description="Helical" evidence="1">
    <location>
        <begin position="129"/>
        <end position="149"/>
    </location>
</feature>
<evidence type="ECO:0000313" key="2">
    <source>
        <dbReference type="EMBL" id="KCZ82346.1"/>
    </source>
</evidence>
<keyword evidence="1" id="KW-1133">Transmembrane helix</keyword>
<name>A0A059F5U2_9MICR</name>
<dbReference type="Proteomes" id="UP000030655">
    <property type="component" value="Unassembled WGS sequence"/>
</dbReference>
<dbReference type="OrthoDB" id="2197953at2759"/>
<feature type="transmembrane region" description="Helical" evidence="1">
    <location>
        <begin position="242"/>
        <end position="264"/>
    </location>
</feature>
<organism evidence="2 3">
    <name type="scientific">Anncaliia algerae PRA339</name>
    <dbReference type="NCBI Taxonomy" id="1288291"/>
    <lineage>
        <taxon>Eukaryota</taxon>
        <taxon>Fungi</taxon>
        <taxon>Fungi incertae sedis</taxon>
        <taxon>Microsporidia</taxon>
        <taxon>Tubulinosematoidea</taxon>
        <taxon>Tubulinosematidae</taxon>
        <taxon>Anncaliia</taxon>
    </lineage>
</organism>